<comment type="caution">
    <text evidence="2">The sequence shown here is derived from an EMBL/GenBank/DDBJ whole genome shotgun (WGS) entry which is preliminary data.</text>
</comment>
<dbReference type="AlphaFoldDB" id="A0A8T3AF54"/>
<dbReference type="Pfam" id="PF00665">
    <property type="entry name" value="rve"/>
    <property type="match status" value="1"/>
</dbReference>
<evidence type="ECO:0000313" key="3">
    <source>
        <dbReference type="Proteomes" id="UP000829196"/>
    </source>
</evidence>
<dbReference type="SMR" id="A0A8T3AF54"/>
<dbReference type="Proteomes" id="UP000829196">
    <property type="component" value="Unassembled WGS sequence"/>
</dbReference>
<dbReference type="GO" id="GO:0015074">
    <property type="term" value="P:DNA integration"/>
    <property type="evidence" value="ECO:0007669"/>
    <property type="project" value="InterPro"/>
</dbReference>
<dbReference type="OrthoDB" id="695883at2759"/>
<dbReference type="InterPro" id="IPR012337">
    <property type="entry name" value="RNaseH-like_sf"/>
</dbReference>
<dbReference type="GO" id="GO:0003676">
    <property type="term" value="F:nucleic acid binding"/>
    <property type="evidence" value="ECO:0007669"/>
    <property type="project" value="InterPro"/>
</dbReference>
<keyword evidence="3" id="KW-1185">Reference proteome</keyword>
<dbReference type="Gene3D" id="3.30.420.10">
    <property type="entry name" value="Ribonuclease H-like superfamily/Ribonuclease H"/>
    <property type="match status" value="1"/>
</dbReference>
<sequence>MNKQLNSCSSCIASKCHKLVFDNSSNRQTQPLAIIHSDVWGPAPISSNQGFRFYVLFVDDFSRYSWVFPLQYKSDVFHTFVNFKNQIEKLTTNQIKILRTDGGSEYVNASFKQYLQHGIVHQLSCPYTPEQNGLAERKHRHIIEITRTLLHTATVPHVYWPDAVNTSVFLINRLPSGNLKK</sequence>
<dbReference type="InterPro" id="IPR001584">
    <property type="entry name" value="Integrase_cat-core"/>
</dbReference>
<name>A0A8T3AF54_DENNO</name>
<dbReference type="PANTHER" id="PTHR42648">
    <property type="entry name" value="TRANSPOSASE, PUTATIVE-RELATED"/>
    <property type="match status" value="1"/>
</dbReference>
<feature type="domain" description="Integrase catalytic" evidence="1">
    <location>
        <begin position="27"/>
        <end position="181"/>
    </location>
</feature>
<evidence type="ECO:0000259" key="1">
    <source>
        <dbReference type="PROSITE" id="PS50994"/>
    </source>
</evidence>
<reference evidence="2" key="1">
    <citation type="journal article" date="2022" name="Front. Genet.">
        <title>Chromosome-Scale Assembly of the Dendrobium nobile Genome Provides Insights Into the Molecular Mechanism of the Biosynthesis of the Medicinal Active Ingredient of Dendrobium.</title>
        <authorList>
            <person name="Xu Q."/>
            <person name="Niu S.-C."/>
            <person name="Li K.-L."/>
            <person name="Zheng P.-J."/>
            <person name="Zhang X.-J."/>
            <person name="Jia Y."/>
            <person name="Liu Y."/>
            <person name="Niu Y.-X."/>
            <person name="Yu L.-H."/>
            <person name="Chen D.-F."/>
            <person name="Zhang G.-Q."/>
        </authorList>
    </citation>
    <scope>NUCLEOTIDE SEQUENCE</scope>
    <source>
        <tissue evidence="2">Leaf</tissue>
    </source>
</reference>
<dbReference type="InterPro" id="IPR039537">
    <property type="entry name" value="Retrotran_Ty1/copia-like"/>
</dbReference>
<organism evidence="2 3">
    <name type="scientific">Dendrobium nobile</name>
    <name type="common">Orchid</name>
    <dbReference type="NCBI Taxonomy" id="94219"/>
    <lineage>
        <taxon>Eukaryota</taxon>
        <taxon>Viridiplantae</taxon>
        <taxon>Streptophyta</taxon>
        <taxon>Embryophyta</taxon>
        <taxon>Tracheophyta</taxon>
        <taxon>Spermatophyta</taxon>
        <taxon>Magnoliopsida</taxon>
        <taxon>Liliopsida</taxon>
        <taxon>Asparagales</taxon>
        <taxon>Orchidaceae</taxon>
        <taxon>Epidendroideae</taxon>
        <taxon>Malaxideae</taxon>
        <taxon>Dendrobiinae</taxon>
        <taxon>Dendrobium</taxon>
    </lineage>
</organism>
<gene>
    <name evidence="2" type="ORF">KFK09_024933</name>
</gene>
<dbReference type="EMBL" id="JAGYWB010000017">
    <property type="protein sequence ID" value="KAI0494790.1"/>
    <property type="molecule type" value="Genomic_DNA"/>
</dbReference>
<dbReference type="PANTHER" id="PTHR42648:SF26">
    <property type="entry name" value="INTEGRASE CATALYTIC DOMAIN-CONTAINING PROTEIN"/>
    <property type="match status" value="1"/>
</dbReference>
<dbReference type="InterPro" id="IPR036397">
    <property type="entry name" value="RNaseH_sf"/>
</dbReference>
<proteinExistence type="predicted"/>
<dbReference type="PROSITE" id="PS50994">
    <property type="entry name" value="INTEGRASE"/>
    <property type="match status" value="1"/>
</dbReference>
<evidence type="ECO:0000313" key="2">
    <source>
        <dbReference type="EMBL" id="KAI0494790.1"/>
    </source>
</evidence>
<dbReference type="SUPFAM" id="SSF53098">
    <property type="entry name" value="Ribonuclease H-like"/>
    <property type="match status" value="1"/>
</dbReference>
<accession>A0A8T3AF54</accession>
<protein>
    <recommendedName>
        <fullName evidence="1">Integrase catalytic domain-containing protein</fullName>
    </recommendedName>
</protein>